<feature type="domain" description="Ysc84 actin-binding" evidence="2">
    <location>
        <begin position="114"/>
        <end position="238"/>
    </location>
</feature>
<dbReference type="AlphaFoldDB" id="A0A9D4TM69"/>
<dbReference type="GO" id="GO:0035091">
    <property type="term" value="F:phosphatidylinositol binding"/>
    <property type="evidence" value="ECO:0007669"/>
    <property type="project" value="TreeGrafter"/>
</dbReference>
<protein>
    <recommendedName>
        <fullName evidence="2">Ysc84 actin-binding domain-containing protein</fullName>
    </recommendedName>
</protein>
<dbReference type="OrthoDB" id="443981at2759"/>
<reference evidence="3" key="2">
    <citation type="submission" date="2020-11" db="EMBL/GenBank/DDBJ databases">
        <authorList>
            <person name="Cecchin M."/>
            <person name="Marcolungo L."/>
            <person name="Rossato M."/>
            <person name="Girolomoni L."/>
            <person name="Cosentino E."/>
            <person name="Cuine S."/>
            <person name="Li-Beisson Y."/>
            <person name="Delledonne M."/>
            <person name="Ballottari M."/>
        </authorList>
    </citation>
    <scope>NUCLEOTIDE SEQUENCE</scope>
    <source>
        <strain evidence="3">211/11P</strain>
        <tissue evidence="3">Whole cell</tissue>
    </source>
</reference>
<comment type="caution">
    <text evidence="3">The sequence shown here is derived from an EMBL/GenBank/DDBJ whole genome shotgun (WGS) entry which is preliminary data.</text>
</comment>
<sequence length="304" mass="32654">MDRAWSTRTHEHVREACDAGTQMIEKLASMSAQVYSVAHAFPTYAGHVPLTEYGTHEGVPNKLYFVPHAKALIFFRSVKAGFLLGVEQGQGFVIARLGGASSNQWSAPCFVRITGVEFGLVAGMDRAETLVGVMSDRALEGLIASEGTFKMSSNWNFEITPLEEDKSGGANPSWIFNADFTSASVGRGIMADVAVQGTRIYFDAMWNEKCYGTSKVEDILRGSVEPPPELKVMTDKLMARCSPALAGIDRPLRPSMFGPGTKEGAAGGEATTTSTNTTVPPSTTVPQSTEGVAARFLRHPPAEL</sequence>
<feature type="region of interest" description="Disordered" evidence="1">
    <location>
        <begin position="250"/>
        <end position="288"/>
    </location>
</feature>
<keyword evidence="4" id="KW-1185">Reference proteome</keyword>
<feature type="compositionally biased region" description="Low complexity" evidence="1">
    <location>
        <begin position="262"/>
        <end position="288"/>
    </location>
</feature>
<organism evidence="3 4">
    <name type="scientific">Chlorella vulgaris</name>
    <name type="common">Green alga</name>
    <dbReference type="NCBI Taxonomy" id="3077"/>
    <lineage>
        <taxon>Eukaryota</taxon>
        <taxon>Viridiplantae</taxon>
        <taxon>Chlorophyta</taxon>
        <taxon>core chlorophytes</taxon>
        <taxon>Trebouxiophyceae</taxon>
        <taxon>Chlorellales</taxon>
        <taxon>Chlorellaceae</taxon>
        <taxon>Chlorella clade</taxon>
        <taxon>Chlorella</taxon>
    </lineage>
</organism>
<dbReference type="Proteomes" id="UP001055712">
    <property type="component" value="Unassembled WGS sequence"/>
</dbReference>
<evidence type="ECO:0000313" key="4">
    <source>
        <dbReference type="Proteomes" id="UP001055712"/>
    </source>
</evidence>
<dbReference type="PANTHER" id="PTHR15629:SF2">
    <property type="entry name" value="SH3 DOMAIN-CONTAINING YSC84-LIKE PROTEIN 1"/>
    <property type="match status" value="1"/>
</dbReference>
<dbReference type="InterPro" id="IPR051702">
    <property type="entry name" value="SH3_domain_YSC84-like"/>
</dbReference>
<gene>
    <name evidence="3" type="ORF">D9Q98_005412</name>
</gene>
<dbReference type="Pfam" id="PF04366">
    <property type="entry name" value="Ysc84"/>
    <property type="match status" value="1"/>
</dbReference>
<accession>A0A9D4TM69</accession>
<reference evidence="3" key="1">
    <citation type="journal article" date="2019" name="Plant J.">
        <title>Chlorella vulgaris genome assembly and annotation reveals the molecular basis for metabolic acclimation to high light conditions.</title>
        <authorList>
            <person name="Cecchin M."/>
            <person name="Marcolungo L."/>
            <person name="Rossato M."/>
            <person name="Girolomoni L."/>
            <person name="Cosentino E."/>
            <person name="Cuine S."/>
            <person name="Li-Beisson Y."/>
            <person name="Delledonne M."/>
            <person name="Ballottari M."/>
        </authorList>
    </citation>
    <scope>NUCLEOTIDE SEQUENCE</scope>
    <source>
        <strain evidence="3">211/11P</strain>
    </source>
</reference>
<dbReference type="EMBL" id="SIDB01000008">
    <property type="protein sequence ID" value="KAI3429317.1"/>
    <property type="molecule type" value="Genomic_DNA"/>
</dbReference>
<dbReference type="InterPro" id="IPR007461">
    <property type="entry name" value="Ysc84_actin-binding"/>
</dbReference>
<evidence type="ECO:0000259" key="2">
    <source>
        <dbReference type="Pfam" id="PF04366"/>
    </source>
</evidence>
<dbReference type="CDD" id="cd11524">
    <property type="entry name" value="SYLF"/>
    <property type="match status" value="1"/>
</dbReference>
<evidence type="ECO:0000313" key="3">
    <source>
        <dbReference type="EMBL" id="KAI3429317.1"/>
    </source>
</evidence>
<dbReference type="PANTHER" id="PTHR15629">
    <property type="entry name" value="SH3YL1 PROTEIN"/>
    <property type="match status" value="1"/>
</dbReference>
<evidence type="ECO:0000256" key="1">
    <source>
        <dbReference type="SAM" id="MobiDB-lite"/>
    </source>
</evidence>
<proteinExistence type="predicted"/>
<name>A0A9D4TM69_CHLVU</name>